<comment type="caution">
    <text evidence="2">The sequence shown here is derived from an EMBL/GenBank/DDBJ whole genome shotgun (WGS) entry which is preliminary data.</text>
</comment>
<evidence type="ECO:0000313" key="3">
    <source>
        <dbReference type="Proteomes" id="UP000237441"/>
    </source>
</evidence>
<evidence type="ECO:0000313" key="2">
    <source>
        <dbReference type="EMBL" id="PQK16822.1"/>
    </source>
</evidence>
<protein>
    <submittedName>
        <fullName evidence="2">Uncharacterized protein</fullName>
    </submittedName>
</protein>
<sequence>MPSPRHSNVERRRERDNCRLTLSRYIMDERLGIAVTPSEVRLNPRPLDGYSWKACPGHESFFDLVFAKNLSDQSISTYRLLARHVGKTYEAVSAEASEESANLILSPSSSKLYAENEQLRTENLLLSQQVQQLSDALEKETEQKLTVESQNEELRQDLQSAKETIIQRTDEVLRYRTALSNWFRELDKAMPALDDLRHTMIEGATM</sequence>
<dbReference type="AlphaFoldDB" id="A0A2S7YLV1"/>
<organism evidence="2 3">
    <name type="scientific">Beauveria bassiana</name>
    <name type="common">White muscardine disease fungus</name>
    <name type="synonym">Tritirachium shiotae</name>
    <dbReference type="NCBI Taxonomy" id="176275"/>
    <lineage>
        <taxon>Eukaryota</taxon>
        <taxon>Fungi</taxon>
        <taxon>Dikarya</taxon>
        <taxon>Ascomycota</taxon>
        <taxon>Pezizomycotina</taxon>
        <taxon>Sordariomycetes</taxon>
        <taxon>Hypocreomycetidae</taxon>
        <taxon>Hypocreales</taxon>
        <taxon>Cordycipitaceae</taxon>
        <taxon>Beauveria</taxon>
    </lineage>
</organism>
<proteinExistence type="predicted"/>
<reference evidence="2 3" key="1">
    <citation type="submission" date="2016-07" db="EMBL/GenBank/DDBJ databases">
        <title>Comparative genomics of the entomopathogenic fungus Beauveria bassiana.</title>
        <authorList>
            <person name="Valero Jimenez C.A."/>
            <person name="Zwaan B.J."/>
            <person name="Van Kan J.A."/>
            <person name="Takken W."/>
            <person name="Debets A.J."/>
            <person name="Schoustra S.E."/>
            <person name="Koenraadt C.J."/>
        </authorList>
    </citation>
    <scope>NUCLEOTIDE SEQUENCE [LARGE SCALE GENOMIC DNA]</scope>
    <source>
        <strain evidence="2 3">ARSEF 8028</strain>
    </source>
</reference>
<dbReference type="OrthoDB" id="5098306at2759"/>
<name>A0A2S7YLV1_BEABA</name>
<dbReference type="Proteomes" id="UP000237441">
    <property type="component" value="Unassembled WGS sequence"/>
</dbReference>
<feature type="coiled-coil region" evidence="1">
    <location>
        <begin position="116"/>
        <end position="171"/>
    </location>
</feature>
<accession>A0A2S7YLV1</accession>
<evidence type="ECO:0000256" key="1">
    <source>
        <dbReference type="SAM" id="Coils"/>
    </source>
</evidence>
<keyword evidence="1" id="KW-0175">Coiled coil</keyword>
<dbReference type="EMBL" id="JRHA01000007">
    <property type="protein sequence ID" value="PQK16822.1"/>
    <property type="molecule type" value="Genomic_DNA"/>
</dbReference>
<gene>
    <name evidence="2" type="ORF">BB8028_0007g00250</name>
</gene>